<dbReference type="STRING" id="35608.A0A2U1M0U8"/>
<dbReference type="EMBL" id="PKPP01006935">
    <property type="protein sequence ID" value="PWA54886.1"/>
    <property type="molecule type" value="Genomic_DNA"/>
</dbReference>
<proteinExistence type="predicted"/>
<evidence type="ECO:0000256" key="1">
    <source>
        <dbReference type="SAM" id="Phobius"/>
    </source>
</evidence>
<sequence length="227" mass="25659">MVSSMITVSRFHPSLDLHHNNYVVGCNGNSFISHYLVHVLHFSPKNIRHINSIEEYHESFKKGQIDAAFFVSPHANVFLAKYCQGYEKFGSSIKLSGFSFVFPKGSTLAEDMSEAVLKETENGKINILEENMLRTFSRCSQSAQESNVPRGLDPQPFIGLFIVSGSISAIVFFTILTHLIAKRKDLIWNWIQLNLIRIVEKWLTLSLQIRSVHHDPGVELTPNQTAA</sequence>
<reference evidence="2 3" key="1">
    <citation type="journal article" date="2018" name="Mol. Plant">
        <title>The genome of Artemisia annua provides insight into the evolution of Asteraceae family and artemisinin biosynthesis.</title>
        <authorList>
            <person name="Shen Q."/>
            <person name="Zhang L."/>
            <person name="Liao Z."/>
            <person name="Wang S."/>
            <person name="Yan T."/>
            <person name="Shi P."/>
            <person name="Liu M."/>
            <person name="Fu X."/>
            <person name="Pan Q."/>
            <person name="Wang Y."/>
            <person name="Lv Z."/>
            <person name="Lu X."/>
            <person name="Zhang F."/>
            <person name="Jiang W."/>
            <person name="Ma Y."/>
            <person name="Chen M."/>
            <person name="Hao X."/>
            <person name="Li L."/>
            <person name="Tang Y."/>
            <person name="Lv G."/>
            <person name="Zhou Y."/>
            <person name="Sun X."/>
            <person name="Brodelius P.E."/>
            <person name="Rose J.K.C."/>
            <person name="Tang K."/>
        </authorList>
    </citation>
    <scope>NUCLEOTIDE SEQUENCE [LARGE SCALE GENOMIC DNA]</scope>
    <source>
        <strain evidence="3">cv. Huhao1</strain>
        <tissue evidence="2">Leaf</tissue>
    </source>
</reference>
<comment type="caution">
    <text evidence="2">The sequence shown here is derived from an EMBL/GenBank/DDBJ whole genome shotgun (WGS) entry which is preliminary data.</text>
</comment>
<dbReference type="SUPFAM" id="SSF53850">
    <property type="entry name" value="Periplasmic binding protein-like II"/>
    <property type="match status" value="1"/>
</dbReference>
<dbReference type="InterPro" id="IPR015683">
    <property type="entry name" value="Ionotropic_Glu_rcpt"/>
</dbReference>
<dbReference type="Proteomes" id="UP000245207">
    <property type="component" value="Unassembled WGS sequence"/>
</dbReference>
<keyword evidence="1" id="KW-1133">Transmembrane helix</keyword>
<dbReference type="PANTHER" id="PTHR18966">
    <property type="entry name" value="IONOTROPIC GLUTAMATE RECEPTOR"/>
    <property type="match status" value="1"/>
</dbReference>
<gene>
    <name evidence="2" type="ORF">CTI12_AA433300</name>
</gene>
<organism evidence="2 3">
    <name type="scientific">Artemisia annua</name>
    <name type="common">Sweet wormwood</name>
    <dbReference type="NCBI Taxonomy" id="35608"/>
    <lineage>
        <taxon>Eukaryota</taxon>
        <taxon>Viridiplantae</taxon>
        <taxon>Streptophyta</taxon>
        <taxon>Embryophyta</taxon>
        <taxon>Tracheophyta</taxon>
        <taxon>Spermatophyta</taxon>
        <taxon>Magnoliopsida</taxon>
        <taxon>eudicotyledons</taxon>
        <taxon>Gunneridae</taxon>
        <taxon>Pentapetalae</taxon>
        <taxon>asterids</taxon>
        <taxon>campanulids</taxon>
        <taxon>Asterales</taxon>
        <taxon>Asteraceae</taxon>
        <taxon>Asteroideae</taxon>
        <taxon>Anthemideae</taxon>
        <taxon>Artemisiinae</taxon>
        <taxon>Artemisia</taxon>
    </lineage>
</organism>
<keyword evidence="3" id="KW-1185">Reference proteome</keyword>
<protein>
    <submittedName>
        <fullName evidence="2">Ionotropic glutamate receptor, metazoa, Periplasmic binding protein-like I</fullName>
    </submittedName>
</protein>
<keyword evidence="2" id="KW-0675">Receptor</keyword>
<evidence type="ECO:0000313" key="3">
    <source>
        <dbReference type="Proteomes" id="UP000245207"/>
    </source>
</evidence>
<name>A0A2U1M0U8_ARTAN</name>
<keyword evidence="1" id="KW-0472">Membrane</keyword>
<accession>A0A2U1M0U8</accession>
<dbReference type="AlphaFoldDB" id="A0A2U1M0U8"/>
<keyword evidence="1" id="KW-0812">Transmembrane</keyword>
<feature type="transmembrane region" description="Helical" evidence="1">
    <location>
        <begin position="157"/>
        <end position="181"/>
    </location>
</feature>
<dbReference type="Gene3D" id="3.40.190.10">
    <property type="entry name" value="Periplasmic binding protein-like II"/>
    <property type="match status" value="2"/>
</dbReference>
<evidence type="ECO:0000313" key="2">
    <source>
        <dbReference type="EMBL" id="PWA54886.1"/>
    </source>
</evidence>
<dbReference type="OrthoDB" id="5984008at2759"/>